<dbReference type="EnsemblPlants" id="OB03G38820.1">
    <property type="protein sequence ID" value="OB03G38820.1"/>
    <property type="gene ID" value="OB03G38820"/>
</dbReference>
<protein>
    <submittedName>
        <fullName evidence="1">Uncharacterized protein</fullName>
    </submittedName>
</protein>
<dbReference type="Proteomes" id="UP000006038">
    <property type="component" value="Chromosome 3"/>
</dbReference>
<organism evidence="1">
    <name type="scientific">Oryza brachyantha</name>
    <name type="common">malo sina</name>
    <dbReference type="NCBI Taxonomy" id="4533"/>
    <lineage>
        <taxon>Eukaryota</taxon>
        <taxon>Viridiplantae</taxon>
        <taxon>Streptophyta</taxon>
        <taxon>Embryophyta</taxon>
        <taxon>Tracheophyta</taxon>
        <taxon>Spermatophyta</taxon>
        <taxon>Magnoliopsida</taxon>
        <taxon>Liliopsida</taxon>
        <taxon>Poales</taxon>
        <taxon>Poaceae</taxon>
        <taxon>BOP clade</taxon>
        <taxon>Oryzoideae</taxon>
        <taxon>Oryzeae</taxon>
        <taxon>Oryzinae</taxon>
        <taxon>Oryza</taxon>
    </lineage>
</organism>
<keyword evidence="2" id="KW-1185">Reference proteome</keyword>
<reference evidence="1" key="2">
    <citation type="submission" date="2013-04" db="UniProtKB">
        <authorList>
            <consortium name="EnsemblPlants"/>
        </authorList>
    </citation>
    <scope>IDENTIFICATION</scope>
</reference>
<name>J3LS56_ORYBR</name>
<dbReference type="eggNOG" id="ENOG502R5BH">
    <property type="taxonomic scope" value="Eukaryota"/>
</dbReference>
<sequence length="99" mass="10906">ITVGADRPVYSCILESFSATSTWIRSKGILRIPSSLGRIILILLDVDTNSGTDRTSSRETEYLSGTISEEVADTLMLGDRAINRILILELISSNHIRNI</sequence>
<dbReference type="HOGENOM" id="CLU_2324518_0_0_1"/>
<reference evidence="1" key="1">
    <citation type="journal article" date="2013" name="Nat. Commun.">
        <title>Whole-genome sequencing of Oryza brachyantha reveals mechanisms underlying Oryza genome evolution.</title>
        <authorList>
            <person name="Chen J."/>
            <person name="Huang Q."/>
            <person name="Gao D."/>
            <person name="Wang J."/>
            <person name="Lang Y."/>
            <person name="Liu T."/>
            <person name="Li B."/>
            <person name="Bai Z."/>
            <person name="Luis Goicoechea J."/>
            <person name="Liang C."/>
            <person name="Chen C."/>
            <person name="Zhang W."/>
            <person name="Sun S."/>
            <person name="Liao Y."/>
            <person name="Zhang X."/>
            <person name="Yang L."/>
            <person name="Song C."/>
            <person name="Wang M."/>
            <person name="Shi J."/>
            <person name="Liu G."/>
            <person name="Liu J."/>
            <person name="Zhou H."/>
            <person name="Zhou W."/>
            <person name="Yu Q."/>
            <person name="An N."/>
            <person name="Chen Y."/>
            <person name="Cai Q."/>
            <person name="Wang B."/>
            <person name="Liu B."/>
            <person name="Min J."/>
            <person name="Huang Y."/>
            <person name="Wu H."/>
            <person name="Li Z."/>
            <person name="Zhang Y."/>
            <person name="Yin Y."/>
            <person name="Song W."/>
            <person name="Jiang J."/>
            <person name="Jackson S.A."/>
            <person name="Wing R.A."/>
            <person name="Wang J."/>
            <person name="Chen M."/>
        </authorList>
    </citation>
    <scope>NUCLEOTIDE SEQUENCE [LARGE SCALE GENOMIC DNA]</scope>
    <source>
        <strain evidence="1">cv. IRGC 101232</strain>
    </source>
</reference>
<evidence type="ECO:0000313" key="1">
    <source>
        <dbReference type="EnsemblPlants" id="OB03G38820.1"/>
    </source>
</evidence>
<proteinExistence type="predicted"/>
<accession>J3LS56</accession>
<dbReference type="AlphaFoldDB" id="J3LS56"/>
<evidence type="ECO:0000313" key="2">
    <source>
        <dbReference type="Proteomes" id="UP000006038"/>
    </source>
</evidence>
<dbReference type="Gramene" id="OB03G38820.1">
    <property type="protein sequence ID" value="OB03G38820.1"/>
    <property type="gene ID" value="OB03G38820"/>
</dbReference>